<protein>
    <submittedName>
        <fullName evidence="3">J domain-containing protein required for chloroplast accumulation response 1 isoform X1</fullName>
    </submittedName>
</protein>
<dbReference type="OrthoDB" id="1717591at2759"/>
<dbReference type="GO" id="GO:0005737">
    <property type="term" value="C:cytoplasm"/>
    <property type="evidence" value="ECO:0000318"/>
    <property type="project" value="GO_Central"/>
</dbReference>
<feature type="region of interest" description="Disordered" evidence="1">
    <location>
        <begin position="115"/>
        <end position="138"/>
    </location>
</feature>
<dbReference type="GO" id="GO:0072318">
    <property type="term" value="P:clathrin coat disassembly"/>
    <property type="evidence" value="ECO:0000318"/>
    <property type="project" value="GO_Central"/>
</dbReference>
<gene>
    <name evidence="3" type="primary">LOC110787652</name>
</gene>
<feature type="compositionally biased region" description="Polar residues" evidence="1">
    <location>
        <begin position="482"/>
        <end position="498"/>
    </location>
</feature>
<feature type="region of interest" description="Disordered" evidence="1">
    <location>
        <begin position="627"/>
        <end position="649"/>
    </location>
</feature>
<dbReference type="GO" id="GO:0072583">
    <property type="term" value="P:clathrin-dependent endocytosis"/>
    <property type="evidence" value="ECO:0000318"/>
    <property type="project" value="GO_Central"/>
</dbReference>
<organism evidence="2 3">
    <name type="scientific">Spinacia oleracea</name>
    <name type="common">Spinach</name>
    <dbReference type="NCBI Taxonomy" id="3562"/>
    <lineage>
        <taxon>Eukaryota</taxon>
        <taxon>Viridiplantae</taxon>
        <taxon>Streptophyta</taxon>
        <taxon>Embryophyta</taxon>
        <taxon>Tracheophyta</taxon>
        <taxon>Spermatophyta</taxon>
        <taxon>Magnoliopsida</taxon>
        <taxon>eudicotyledons</taxon>
        <taxon>Gunneridae</taxon>
        <taxon>Pentapetalae</taxon>
        <taxon>Caryophyllales</taxon>
        <taxon>Chenopodiaceae</taxon>
        <taxon>Chenopodioideae</taxon>
        <taxon>Anserineae</taxon>
        <taxon>Spinacia</taxon>
    </lineage>
</organism>
<evidence type="ECO:0000256" key="1">
    <source>
        <dbReference type="SAM" id="MobiDB-lite"/>
    </source>
</evidence>
<dbReference type="GO" id="GO:0030276">
    <property type="term" value="F:clathrin binding"/>
    <property type="evidence" value="ECO:0000318"/>
    <property type="project" value="GO_Central"/>
</dbReference>
<feature type="compositionally biased region" description="Basic and acidic residues" evidence="1">
    <location>
        <begin position="379"/>
        <end position="419"/>
    </location>
</feature>
<feature type="compositionally biased region" description="Polar residues" evidence="1">
    <location>
        <begin position="187"/>
        <end position="204"/>
    </location>
</feature>
<feature type="region of interest" description="Disordered" evidence="1">
    <location>
        <begin position="290"/>
        <end position="314"/>
    </location>
</feature>
<name>A0A9R0IF08_SPIOL</name>
<feature type="region of interest" description="Disordered" evidence="1">
    <location>
        <begin position="1"/>
        <end position="63"/>
    </location>
</feature>
<dbReference type="SUPFAM" id="SSF46565">
    <property type="entry name" value="Chaperone J-domain"/>
    <property type="match status" value="1"/>
</dbReference>
<reference evidence="2" key="1">
    <citation type="journal article" date="2021" name="Nat. Commun.">
        <title>Genomic analyses provide insights into spinach domestication and the genetic basis of agronomic traits.</title>
        <authorList>
            <person name="Cai X."/>
            <person name="Sun X."/>
            <person name="Xu C."/>
            <person name="Sun H."/>
            <person name="Wang X."/>
            <person name="Ge C."/>
            <person name="Zhang Z."/>
            <person name="Wang Q."/>
            <person name="Fei Z."/>
            <person name="Jiao C."/>
            <person name="Wang Q."/>
        </authorList>
    </citation>
    <scope>NUCLEOTIDE SEQUENCE [LARGE SCALE GENOMIC DNA]</scope>
    <source>
        <strain evidence="2">cv. Varoflay</strain>
    </source>
</reference>
<sequence length="790" mass="86628">MEKVLLGYGSSNSMSNSSSRRDSEVDFSDVFGGPPRCSSTHEFYLNDSVDGDDDSRDGLRNSWSGLREKPVFGEEIGVRRRYTNEDFYGDIFGGDQPLLSSSVSPKMLMPGRNPFSSAPGSRLMSPSRPATESCPAPLHFSLPGRTAIPDTMASTSMNQSSNLSRRSLSRFNQTIQNYSEIHDDQPSAMSSQVSVDGNESTSNNKLDGAEYEGEVIVNSKGSQFHNNNIQFHFSIYKWPSKGVQYVMSSKRISSKERMTDDRYLSSSEGIGSAYLVMENNKEGVIVNESVSSSKRQMPSTSNDDTVVHETSADVTGSGPVMFDATYQVGEAPPSIGLEDTKQVPILSQKLSDAVAEDSSLKHSSKKTKSNMMSLASLFGEEKKGKKKAASEKGGKKKKVNETDKVSVNDEISSYKDNKSKVQNSSAGAEENDDISSNKNNNVNKSKVHKSSAGAKESDDTPSNNVNKSKVHKSSSGAKENGETSSNNVRKSKVHNSSAGAKEGDDTSNNTVDKRKVVQKSSTGAKNDVSKNDAAGKVKDFVKIFNQDSTSKEKSNIAGKSRSWRWKNTTNSEAKNEVKTSSADNHDEVMQASYVNLDKTWSESIQVVDGESFLSVDQVFIFDDSHRVGDTTTSASNTEPNTDDIRASSPKINATSSIDDILDKGLLQDIETELATDSQEENKGYESKVRQWSKGKEGNIRALLSTMQFVLWPNSGWKPIPLVDIIEANAVKKAYQRALLCLHPDKLQQKGAAPYQKFIAEKVFDILQGRYLGTRVVRRIWMCAPEQAHYA</sequence>
<feature type="compositionally biased region" description="Polar residues" evidence="1">
    <location>
        <begin position="290"/>
        <end position="304"/>
    </location>
</feature>
<dbReference type="Proteomes" id="UP000813463">
    <property type="component" value="Chromosome 3"/>
</dbReference>
<reference evidence="3" key="2">
    <citation type="submission" date="2025-08" db="UniProtKB">
        <authorList>
            <consortium name="RefSeq"/>
        </authorList>
    </citation>
    <scope>IDENTIFICATION</scope>
    <source>
        <tissue evidence="3">Leaf</tissue>
    </source>
</reference>
<feature type="region of interest" description="Disordered" evidence="1">
    <location>
        <begin position="351"/>
        <end position="370"/>
    </location>
</feature>
<accession>A0A9R0IF08</accession>
<feature type="region of interest" description="Disordered" evidence="1">
    <location>
        <begin position="375"/>
        <end position="534"/>
    </location>
</feature>
<dbReference type="RefSeq" id="XP_021847981.1">
    <property type="nucleotide sequence ID" value="XM_021992289.2"/>
</dbReference>
<dbReference type="InterPro" id="IPR036869">
    <property type="entry name" value="J_dom_sf"/>
</dbReference>
<dbReference type="PANTHER" id="PTHR23172:SF69">
    <property type="entry name" value="CHAPERONE DNAJ-DOMAIN SUPERFAMILY PROTEIN"/>
    <property type="match status" value="1"/>
</dbReference>
<evidence type="ECO:0000313" key="2">
    <source>
        <dbReference type="Proteomes" id="UP000813463"/>
    </source>
</evidence>
<dbReference type="Gene3D" id="1.10.287.110">
    <property type="entry name" value="DnaJ domain"/>
    <property type="match status" value="1"/>
</dbReference>
<keyword evidence="2" id="KW-1185">Reference proteome</keyword>
<feature type="region of interest" description="Disordered" evidence="1">
    <location>
        <begin position="184"/>
        <end position="204"/>
    </location>
</feature>
<feature type="compositionally biased region" description="Basic and acidic residues" evidence="1">
    <location>
        <begin position="573"/>
        <end position="584"/>
    </location>
</feature>
<dbReference type="GO" id="GO:0031982">
    <property type="term" value="C:vesicle"/>
    <property type="evidence" value="ECO:0000318"/>
    <property type="project" value="GO_Central"/>
</dbReference>
<dbReference type="FunFam" id="1.10.287.110:FF:000043">
    <property type="entry name" value="J-domain protein required for chloroplast accumulation response 1"/>
    <property type="match status" value="1"/>
</dbReference>
<evidence type="ECO:0000313" key="3">
    <source>
        <dbReference type="RefSeq" id="XP_021847981.1"/>
    </source>
</evidence>
<proteinExistence type="predicted"/>
<feature type="region of interest" description="Disordered" evidence="1">
    <location>
        <begin position="548"/>
        <end position="584"/>
    </location>
</feature>
<dbReference type="PANTHER" id="PTHR23172">
    <property type="entry name" value="AUXILIN/CYCLIN G-ASSOCIATED KINASE-RELATED"/>
    <property type="match status" value="1"/>
</dbReference>
<dbReference type="KEGG" id="soe:110787652"/>
<dbReference type="AlphaFoldDB" id="A0A9R0IF08"/>
<dbReference type="GeneID" id="110787652"/>
<feature type="compositionally biased region" description="Polar residues" evidence="1">
    <location>
        <begin position="629"/>
        <end position="639"/>
    </location>
</feature>